<dbReference type="STRING" id="4096.A0A1U7XQ37"/>
<dbReference type="GO" id="GO:0016787">
    <property type="term" value="F:hydrolase activity"/>
    <property type="evidence" value="ECO:0007669"/>
    <property type="project" value="UniProtKB-KW"/>
</dbReference>
<keyword evidence="5" id="KW-0378">Hydrolase</keyword>
<keyword evidence="2" id="KW-0548">Nucleotidyltransferase</keyword>
<reference evidence="9" key="1">
    <citation type="journal article" date="2013" name="Genome Biol.">
        <title>Reference genomes and transcriptomes of Nicotiana sylvestris and Nicotiana tomentosiformis.</title>
        <authorList>
            <person name="Sierro N."/>
            <person name="Battey J.N."/>
            <person name="Ouadi S."/>
            <person name="Bovet L."/>
            <person name="Goepfert S."/>
            <person name="Bakaher N."/>
            <person name="Peitsch M.C."/>
            <person name="Ivanov N.V."/>
        </authorList>
    </citation>
    <scope>NUCLEOTIDE SEQUENCE [LARGE SCALE GENOMIC DNA]</scope>
</reference>
<dbReference type="SUPFAM" id="SSF56672">
    <property type="entry name" value="DNA/RNA polymerases"/>
    <property type="match status" value="1"/>
</dbReference>
<dbReference type="CDD" id="cd09274">
    <property type="entry name" value="RNase_HI_RT_Ty3"/>
    <property type="match status" value="1"/>
</dbReference>
<evidence type="ECO:0000259" key="8">
    <source>
        <dbReference type="Pfam" id="PF17921"/>
    </source>
</evidence>
<dbReference type="OrthoDB" id="1304693at2759"/>
<evidence type="ECO:0000256" key="5">
    <source>
        <dbReference type="ARBA" id="ARBA00022801"/>
    </source>
</evidence>
<name>A0A1U7XQ37_NICSY</name>
<feature type="domain" description="Reverse transcriptase RNase H-like" evidence="7">
    <location>
        <begin position="2"/>
        <end position="89"/>
    </location>
</feature>
<dbReference type="GO" id="GO:0003964">
    <property type="term" value="F:RNA-directed DNA polymerase activity"/>
    <property type="evidence" value="ECO:0007669"/>
    <property type="project" value="UniProtKB-KW"/>
</dbReference>
<keyword evidence="4" id="KW-0255">Endonuclease</keyword>
<dbReference type="GO" id="GO:0003676">
    <property type="term" value="F:nucleic acid binding"/>
    <property type="evidence" value="ECO:0007669"/>
    <property type="project" value="InterPro"/>
</dbReference>
<sequence length="228" mass="26055">MCDASGVAIRAVLGQRHNKTLHPIYYASKTLNGTQMNYTVTEQELFSIVYAFERFQAYLLVSKVIVYADHDVLRYLITKKDAKPRLIRSVGNIMGGSFLFCICADNIIRQCVPEDEVMPIFKDSHDSPLGGHYRGNQTAAKVLECGFYWPSIYQDANQVIKACDQCQRQGSISKRHEMPMNFVMEVEIFDVWGIDFMGPFVSSYGMTYIFVAMDYITKWVEAITFTNN</sequence>
<dbReference type="InterPro" id="IPR012337">
    <property type="entry name" value="RNaseH-like_sf"/>
</dbReference>
<dbReference type="SUPFAM" id="SSF53098">
    <property type="entry name" value="Ribonuclease H-like"/>
    <property type="match status" value="1"/>
</dbReference>
<dbReference type="PANTHER" id="PTHR47266">
    <property type="entry name" value="ENDONUCLEASE-RELATED"/>
    <property type="match status" value="1"/>
</dbReference>
<keyword evidence="6" id="KW-0695">RNA-directed DNA polymerase</keyword>
<evidence type="ECO:0000259" key="7">
    <source>
        <dbReference type="Pfam" id="PF17917"/>
    </source>
</evidence>
<keyword evidence="1" id="KW-0808">Transferase</keyword>
<proteinExistence type="predicted"/>
<evidence type="ECO:0000313" key="10">
    <source>
        <dbReference type="RefSeq" id="XP_009789039.1"/>
    </source>
</evidence>
<dbReference type="eggNOG" id="KOG0017">
    <property type="taxonomic scope" value="Eukaryota"/>
</dbReference>
<accession>A0A1U7XQ37</accession>
<dbReference type="Gene3D" id="3.10.20.370">
    <property type="match status" value="1"/>
</dbReference>
<evidence type="ECO:0000256" key="6">
    <source>
        <dbReference type="ARBA" id="ARBA00022918"/>
    </source>
</evidence>
<dbReference type="InterPro" id="IPR052160">
    <property type="entry name" value="Gypsy_RT_Integrase-like"/>
</dbReference>
<dbReference type="Gene3D" id="3.30.420.10">
    <property type="entry name" value="Ribonuclease H-like superfamily/Ribonuclease H"/>
    <property type="match status" value="1"/>
</dbReference>
<organism evidence="9 10">
    <name type="scientific">Nicotiana sylvestris</name>
    <name type="common">Wood tobacco</name>
    <name type="synonym">South American tobacco</name>
    <dbReference type="NCBI Taxonomy" id="4096"/>
    <lineage>
        <taxon>Eukaryota</taxon>
        <taxon>Viridiplantae</taxon>
        <taxon>Streptophyta</taxon>
        <taxon>Embryophyta</taxon>
        <taxon>Tracheophyta</taxon>
        <taxon>Spermatophyta</taxon>
        <taxon>Magnoliopsida</taxon>
        <taxon>eudicotyledons</taxon>
        <taxon>Gunneridae</taxon>
        <taxon>Pentapetalae</taxon>
        <taxon>asterids</taxon>
        <taxon>lamiids</taxon>
        <taxon>Solanales</taxon>
        <taxon>Solanaceae</taxon>
        <taxon>Nicotianoideae</taxon>
        <taxon>Nicotianeae</taxon>
        <taxon>Nicotiana</taxon>
    </lineage>
</organism>
<evidence type="ECO:0000256" key="4">
    <source>
        <dbReference type="ARBA" id="ARBA00022759"/>
    </source>
</evidence>
<keyword evidence="3" id="KW-0540">Nuclease</keyword>
<dbReference type="InterPro" id="IPR043502">
    <property type="entry name" value="DNA/RNA_pol_sf"/>
</dbReference>
<evidence type="ECO:0000256" key="2">
    <source>
        <dbReference type="ARBA" id="ARBA00022695"/>
    </source>
</evidence>
<dbReference type="InterPro" id="IPR036397">
    <property type="entry name" value="RNaseH_sf"/>
</dbReference>
<evidence type="ECO:0000256" key="3">
    <source>
        <dbReference type="ARBA" id="ARBA00022722"/>
    </source>
</evidence>
<dbReference type="Pfam" id="PF17921">
    <property type="entry name" value="Integrase_H2C2"/>
    <property type="match status" value="1"/>
</dbReference>
<dbReference type="Pfam" id="PF17917">
    <property type="entry name" value="RT_RNaseH"/>
    <property type="match status" value="1"/>
</dbReference>
<dbReference type="Gene3D" id="1.10.340.70">
    <property type="match status" value="1"/>
</dbReference>
<dbReference type="InterPro" id="IPR041588">
    <property type="entry name" value="Integrase_H2C2"/>
</dbReference>
<dbReference type="GO" id="GO:0004519">
    <property type="term" value="F:endonuclease activity"/>
    <property type="evidence" value="ECO:0007669"/>
    <property type="project" value="UniProtKB-KW"/>
</dbReference>
<dbReference type="RefSeq" id="XP_009789039.1">
    <property type="nucleotide sequence ID" value="XM_009790737.1"/>
</dbReference>
<gene>
    <name evidence="10" type="primary">LOC104236745</name>
</gene>
<dbReference type="Proteomes" id="UP000189701">
    <property type="component" value="Unplaced"/>
</dbReference>
<dbReference type="AlphaFoldDB" id="A0A1U7XQ37"/>
<evidence type="ECO:0000313" key="9">
    <source>
        <dbReference type="Proteomes" id="UP000189701"/>
    </source>
</evidence>
<feature type="domain" description="Integrase zinc-binding" evidence="8">
    <location>
        <begin position="112"/>
        <end position="169"/>
    </location>
</feature>
<evidence type="ECO:0000256" key="1">
    <source>
        <dbReference type="ARBA" id="ARBA00022679"/>
    </source>
</evidence>
<dbReference type="InterPro" id="IPR041373">
    <property type="entry name" value="RT_RNaseH"/>
</dbReference>
<protein>
    <submittedName>
        <fullName evidence="10">Uncharacterized protein LOC104236745</fullName>
    </submittedName>
</protein>
<reference evidence="10" key="2">
    <citation type="submission" date="2025-08" db="UniProtKB">
        <authorList>
            <consortium name="RefSeq"/>
        </authorList>
    </citation>
    <scope>IDENTIFICATION</scope>
    <source>
        <tissue evidence="10">Leaf</tissue>
    </source>
</reference>
<keyword evidence="9" id="KW-1185">Reference proteome</keyword>